<comment type="caution">
    <text evidence="1">The sequence shown here is derived from an EMBL/GenBank/DDBJ whole genome shotgun (WGS) entry which is preliminary data.</text>
</comment>
<dbReference type="AlphaFoldDB" id="A0A2C5X3A4"/>
<organism evidence="1 2">
    <name type="scientific">Ceratocystis fimbriata CBS 114723</name>
    <dbReference type="NCBI Taxonomy" id="1035309"/>
    <lineage>
        <taxon>Eukaryota</taxon>
        <taxon>Fungi</taxon>
        <taxon>Dikarya</taxon>
        <taxon>Ascomycota</taxon>
        <taxon>Pezizomycotina</taxon>
        <taxon>Sordariomycetes</taxon>
        <taxon>Hypocreomycetidae</taxon>
        <taxon>Microascales</taxon>
        <taxon>Ceratocystidaceae</taxon>
        <taxon>Ceratocystis</taxon>
    </lineage>
</organism>
<proteinExistence type="predicted"/>
<gene>
    <name evidence="1" type="ORF">CFIMG_002693RAa</name>
</gene>
<reference evidence="1 2" key="2">
    <citation type="journal article" date="2013" name="IMA Fungus">
        <title>IMA Genome-F 1: Ceratocystis fimbriata: Draft nuclear genome sequence for the plant pathogen, Ceratocystis fimbriata.</title>
        <authorList>
            <person name="Wilken P.M."/>
            <person name="Steenkamp E.T."/>
            <person name="Wingfield M.J."/>
            <person name="de Beer Z.W."/>
            <person name="Wingfield B.D."/>
        </authorList>
    </citation>
    <scope>NUCLEOTIDE SEQUENCE [LARGE SCALE GENOMIC DNA]</scope>
    <source>
        <strain evidence="1 2">CBS 114723</strain>
    </source>
</reference>
<keyword evidence="2" id="KW-1185">Reference proteome</keyword>
<sequence length="73" mass="8169">MRGFMDSRNVGVSLLVVARGSGAILKWYLALRSEKHEKLKTVDGAHSQGVFLRQVARRNFGQMTSDLQDHKGI</sequence>
<dbReference type="Proteomes" id="UP000222788">
    <property type="component" value="Unassembled WGS sequence"/>
</dbReference>
<evidence type="ECO:0000313" key="1">
    <source>
        <dbReference type="EMBL" id="PHH52472.1"/>
    </source>
</evidence>
<name>A0A2C5X3A4_9PEZI</name>
<evidence type="ECO:0000313" key="2">
    <source>
        <dbReference type="Proteomes" id="UP000222788"/>
    </source>
</evidence>
<dbReference type="EMBL" id="APWK03000067">
    <property type="protein sequence ID" value="PHH52472.1"/>
    <property type="molecule type" value="Genomic_DNA"/>
</dbReference>
<reference evidence="1 2" key="1">
    <citation type="journal article" date="2013" name="Fungal Biol.">
        <title>Analysis of microsatellite markers in the genome of the plant pathogen Ceratocystis fimbriata.</title>
        <authorList>
            <person name="Simpson M.C."/>
            <person name="Wilken P.M."/>
            <person name="Coetzee M.P."/>
            <person name="Wingfield M.J."/>
            <person name="Wingfield B.D."/>
        </authorList>
    </citation>
    <scope>NUCLEOTIDE SEQUENCE [LARGE SCALE GENOMIC DNA]</scope>
    <source>
        <strain evidence="1 2">CBS 114723</strain>
    </source>
</reference>
<protein>
    <submittedName>
        <fullName evidence="1">Uncharacterized protein</fullName>
    </submittedName>
</protein>
<accession>A0A2C5X3A4</accession>